<dbReference type="PANTHER" id="PTHR31499">
    <property type="entry name" value="MYB FAMILY TRANSCRIPTION FACTOR PHL11"/>
    <property type="match status" value="1"/>
</dbReference>
<dbReference type="SMART" id="SM00212">
    <property type="entry name" value="UBCc"/>
    <property type="match status" value="1"/>
</dbReference>
<evidence type="ECO:0000256" key="6">
    <source>
        <dbReference type="ARBA" id="ARBA00023015"/>
    </source>
</evidence>
<sequence length="384" mass="42422">MFSGLIHRPEASIPPEDAHGPSLVLTADPKPRLRWTADLHERFVDAVAQLGGPEKATPKAIMRTMGVKGLTLFHLKSHLQKYRLGKQSGKEMTEQSKDASYLLENPGSSALSPRVPTPDVNEGQEVKEALRAQMEVQRRLYEQVEVQKHVQIRMDAYQKYIDSLLARACKIASEQIALNSFGTAEHELPDMAPRVVCPPSSPLSPSVLHQLSVSSINLQSPGCKTSPSSSAIEGGTMASKRIQKELMDLQRDPPTSCSAGPVGEDLFHWQATIMGPSDSPYAGGVFFVKIHFPPDYPFKPPKVNFQTKVYHPNINSNGSICLDILKEQWSPALTISKVLLSICSLLTDPNPDDPLVPEIAHMYKTQSSRYEETARAWTQKYAMG</sequence>
<organism evidence="17 18">
    <name type="scientific">Musa balbisiana</name>
    <name type="common">Banana</name>
    <dbReference type="NCBI Taxonomy" id="52838"/>
    <lineage>
        <taxon>Eukaryota</taxon>
        <taxon>Viridiplantae</taxon>
        <taxon>Streptophyta</taxon>
        <taxon>Embryophyta</taxon>
        <taxon>Tracheophyta</taxon>
        <taxon>Spermatophyta</taxon>
        <taxon>Magnoliopsida</taxon>
        <taxon>Liliopsida</taxon>
        <taxon>Zingiberales</taxon>
        <taxon>Musaceae</taxon>
        <taxon>Musa</taxon>
    </lineage>
</organism>
<evidence type="ECO:0000256" key="11">
    <source>
        <dbReference type="ARBA" id="ARBA00055381"/>
    </source>
</evidence>
<evidence type="ECO:0000256" key="3">
    <source>
        <dbReference type="ARBA" id="ARBA00022741"/>
    </source>
</evidence>
<dbReference type="InterPro" id="IPR025756">
    <property type="entry name" value="Myb_CC_LHEQLE"/>
</dbReference>
<dbReference type="Gene3D" id="3.10.110.10">
    <property type="entry name" value="Ubiquitin Conjugating Enzyme"/>
    <property type="match status" value="1"/>
</dbReference>
<dbReference type="NCBIfam" id="TIGR01557">
    <property type="entry name" value="myb_SHAQKYF"/>
    <property type="match status" value="1"/>
</dbReference>
<dbReference type="PROSITE" id="PS50127">
    <property type="entry name" value="UBC_2"/>
    <property type="match status" value="1"/>
</dbReference>
<feature type="domain" description="HTH myb-type" evidence="16">
    <location>
        <begin position="27"/>
        <end position="87"/>
    </location>
</feature>
<keyword evidence="6" id="KW-0805">Transcription regulation</keyword>
<dbReference type="InterPro" id="IPR006447">
    <property type="entry name" value="Myb_dom_plants"/>
</dbReference>
<dbReference type="PROSITE" id="PS51294">
    <property type="entry name" value="HTH_MYB"/>
    <property type="match status" value="1"/>
</dbReference>
<comment type="pathway">
    <text evidence="10">Protein modification.</text>
</comment>
<evidence type="ECO:0000313" key="17">
    <source>
        <dbReference type="EMBL" id="THU63770.1"/>
    </source>
</evidence>
<dbReference type="Gene3D" id="1.10.10.60">
    <property type="entry name" value="Homeodomain-like"/>
    <property type="match status" value="1"/>
</dbReference>
<dbReference type="PROSITE" id="PS00183">
    <property type="entry name" value="UBC_1"/>
    <property type="match status" value="1"/>
</dbReference>
<proteinExistence type="inferred from homology"/>
<dbReference type="InterPro" id="IPR009057">
    <property type="entry name" value="Homeodomain-like_sf"/>
</dbReference>
<keyword evidence="3 13" id="KW-0547">Nucleotide-binding</keyword>
<dbReference type="EMBL" id="PYDT01000004">
    <property type="protein sequence ID" value="THU63770.1"/>
    <property type="molecule type" value="Genomic_DNA"/>
</dbReference>
<dbReference type="GO" id="GO:0005524">
    <property type="term" value="F:ATP binding"/>
    <property type="evidence" value="ECO:0007669"/>
    <property type="project" value="UniProtKB-UniRule"/>
</dbReference>
<comment type="function">
    <text evidence="11">E2 conjugating enzyme that associates with the E3 ubiquitin-protein ligase EL5 to mediate ubiquitination of target proteins.</text>
</comment>
<dbReference type="SUPFAM" id="SSF46689">
    <property type="entry name" value="Homeodomain-like"/>
    <property type="match status" value="1"/>
</dbReference>
<dbReference type="InterPro" id="IPR023313">
    <property type="entry name" value="UBQ-conjugating_AS"/>
</dbReference>
<evidence type="ECO:0000313" key="18">
    <source>
        <dbReference type="Proteomes" id="UP000317650"/>
    </source>
</evidence>
<dbReference type="InterPro" id="IPR046955">
    <property type="entry name" value="PHR1-like"/>
</dbReference>
<dbReference type="InterPro" id="IPR016135">
    <property type="entry name" value="UBQ-conjugating_enzyme/RWD"/>
</dbReference>
<feature type="domain" description="UBC core" evidence="15">
    <location>
        <begin position="237"/>
        <end position="383"/>
    </location>
</feature>
<dbReference type="FunFam" id="1.10.10.60:FF:000002">
    <property type="entry name" value="Myb family transcription factor"/>
    <property type="match status" value="1"/>
</dbReference>
<keyword evidence="9" id="KW-0539">Nucleus</keyword>
<comment type="similarity">
    <text evidence="13">Belongs to the ubiquitin-conjugating enzyme family.</text>
</comment>
<dbReference type="STRING" id="52838.A0A4S8JNP7"/>
<feature type="active site" description="Glycyl thioester intermediate" evidence="12">
    <location>
        <position position="321"/>
    </location>
</feature>
<reference evidence="17 18" key="1">
    <citation type="journal article" date="2019" name="Nat. Plants">
        <title>Genome sequencing of Musa balbisiana reveals subgenome evolution and function divergence in polyploid bananas.</title>
        <authorList>
            <person name="Yao X."/>
        </authorList>
    </citation>
    <scope>NUCLEOTIDE SEQUENCE [LARGE SCALE GENOMIC DNA]</scope>
    <source>
        <strain evidence="18">cv. DH-PKW</strain>
        <tissue evidence="17">Leaves</tissue>
    </source>
</reference>
<keyword evidence="4 13" id="KW-0833">Ubl conjugation pathway</keyword>
<keyword evidence="5 13" id="KW-0067">ATP-binding</keyword>
<dbReference type="PANTHER" id="PTHR31499:SF49">
    <property type="entry name" value="PROTEIN PHOSPHATE STARVATION RESPONSE 1-LIKE ISOFORM X1"/>
    <property type="match status" value="1"/>
</dbReference>
<evidence type="ECO:0000256" key="2">
    <source>
        <dbReference type="ARBA" id="ARBA00022679"/>
    </source>
</evidence>
<evidence type="ECO:0000259" key="16">
    <source>
        <dbReference type="PROSITE" id="PS51294"/>
    </source>
</evidence>
<dbReference type="Pfam" id="PF00249">
    <property type="entry name" value="Myb_DNA-binding"/>
    <property type="match status" value="1"/>
</dbReference>
<dbReference type="InterPro" id="IPR001005">
    <property type="entry name" value="SANT/Myb"/>
</dbReference>
<evidence type="ECO:0000256" key="8">
    <source>
        <dbReference type="ARBA" id="ARBA00023163"/>
    </source>
</evidence>
<evidence type="ECO:0000256" key="10">
    <source>
        <dbReference type="ARBA" id="ARBA00043952"/>
    </source>
</evidence>
<accession>A0A4S8JNP7</accession>
<evidence type="ECO:0000259" key="15">
    <source>
        <dbReference type="PROSITE" id="PS50127"/>
    </source>
</evidence>
<evidence type="ECO:0000256" key="4">
    <source>
        <dbReference type="ARBA" id="ARBA00022786"/>
    </source>
</evidence>
<dbReference type="InterPro" id="IPR017930">
    <property type="entry name" value="Myb_dom"/>
</dbReference>
<evidence type="ECO:0000256" key="12">
    <source>
        <dbReference type="PROSITE-ProRule" id="PRU10133"/>
    </source>
</evidence>
<protein>
    <recommendedName>
        <fullName evidence="1">E2 ubiquitin-conjugating enzyme</fullName>
        <ecNumber evidence="1">2.3.2.23</ecNumber>
    </recommendedName>
</protein>
<feature type="region of interest" description="Disordered" evidence="14">
    <location>
        <begin position="1"/>
        <end position="24"/>
    </location>
</feature>
<keyword evidence="7" id="KW-0238">DNA-binding</keyword>
<evidence type="ECO:0000256" key="14">
    <source>
        <dbReference type="SAM" id="MobiDB-lite"/>
    </source>
</evidence>
<comment type="caution">
    <text evidence="17">The sequence shown here is derived from an EMBL/GenBank/DDBJ whole genome shotgun (WGS) entry which is preliminary data.</text>
</comment>
<dbReference type="Pfam" id="PF00179">
    <property type="entry name" value="UQ_con"/>
    <property type="match status" value="1"/>
</dbReference>
<gene>
    <name evidence="17" type="ORF">C4D60_Mb01t19340</name>
</gene>
<dbReference type="GO" id="GO:0003700">
    <property type="term" value="F:DNA-binding transcription factor activity"/>
    <property type="evidence" value="ECO:0007669"/>
    <property type="project" value="InterPro"/>
</dbReference>
<evidence type="ECO:0000256" key="7">
    <source>
        <dbReference type="ARBA" id="ARBA00023125"/>
    </source>
</evidence>
<dbReference type="SUPFAM" id="SSF54495">
    <property type="entry name" value="UBC-like"/>
    <property type="match status" value="1"/>
</dbReference>
<evidence type="ECO:0000256" key="13">
    <source>
        <dbReference type="RuleBase" id="RU362109"/>
    </source>
</evidence>
<dbReference type="FunFam" id="3.10.110.10:FF:000001">
    <property type="entry name" value="Ubiquitin-conjugating enzyme 28, E2"/>
    <property type="match status" value="1"/>
</dbReference>
<keyword evidence="18" id="KW-1185">Reference proteome</keyword>
<dbReference type="GO" id="GO:0003677">
    <property type="term" value="F:DNA binding"/>
    <property type="evidence" value="ECO:0007669"/>
    <property type="project" value="UniProtKB-KW"/>
</dbReference>
<name>A0A4S8JNP7_MUSBA</name>
<dbReference type="Pfam" id="PF14379">
    <property type="entry name" value="Myb_CC_LHEQLE"/>
    <property type="match status" value="1"/>
</dbReference>
<dbReference type="CDD" id="cd23792">
    <property type="entry name" value="UBCc_UBE2D"/>
    <property type="match status" value="1"/>
</dbReference>
<keyword evidence="2" id="KW-0808">Transferase</keyword>
<evidence type="ECO:0000256" key="5">
    <source>
        <dbReference type="ARBA" id="ARBA00022840"/>
    </source>
</evidence>
<dbReference type="InterPro" id="IPR000608">
    <property type="entry name" value="UBC"/>
</dbReference>
<keyword evidence="8" id="KW-0804">Transcription</keyword>
<evidence type="ECO:0000256" key="1">
    <source>
        <dbReference type="ARBA" id="ARBA00012486"/>
    </source>
</evidence>
<evidence type="ECO:0000256" key="9">
    <source>
        <dbReference type="ARBA" id="ARBA00023242"/>
    </source>
</evidence>
<dbReference type="Proteomes" id="UP000317650">
    <property type="component" value="Chromosome 1"/>
</dbReference>
<dbReference type="AlphaFoldDB" id="A0A4S8JNP7"/>
<dbReference type="GO" id="GO:0016567">
    <property type="term" value="P:protein ubiquitination"/>
    <property type="evidence" value="ECO:0007669"/>
    <property type="project" value="UniProtKB-ARBA"/>
</dbReference>
<dbReference type="EC" id="2.3.2.23" evidence="1"/>
<dbReference type="GO" id="GO:0061631">
    <property type="term" value="F:ubiquitin conjugating enzyme activity"/>
    <property type="evidence" value="ECO:0007669"/>
    <property type="project" value="UniProtKB-EC"/>
</dbReference>